<evidence type="ECO:0000256" key="8">
    <source>
        <dbReference type="ARBA" id="ARBA00022917"/>
    </source>
</evidence>
<name>A0A383BAE5_9ZZZZ</name>
<dbReference type="Pfam" id="PF00133">
    <property type="entry name" value="tRNA-synt_1"/>
    <property type="match status" value="1"/>
</dbReference>
<dbReference type="InterPro" id="IPR002303">
    <property type="entry name" value="Valyl-tRNA_ligase"/>
</dbReference>
<dbReference type="PANTHER" id="PTHR11946:SF93">
    <property type="entry name" value="VALINE--TRNA LIGASE, CHLOROPLASTIC_MITOCHONDRIAL 2"/>
    <property type="match status" value="1"/>
</dbReference>
<dbReference type="InterPro" id="IPR002300">
    <property type="entry name" value="aa-tRNA-synth_Ia"/>
</dbReference>
<evidence type="ECO:0000256" key="7">
    <source>
        <dbReference type="ARBA" id="ARBA00022840"/>
    </source>
</evidence>
<evidence type="ECO:0000256" key="9">
    <source>
        <dbReference type="ARBA" id="ARBA00023146"/>
    </source>
</evidence>
<dbReference type="PROSITE" id="PS00178">
    <property type="entry name" value="AA_TRNA_LIGASE_I"/>
    <property type="match status" value="1"/>
</dbReference>
<comment type="subcellular location">
    <subcellularLocation>
        <location evidence="1">Cytoplasm</location>
    </subcellularLocation>
</comment>
<dbReference type="Gene3D" id="3.40.50.620">
    <property type="entry name" value="HUPs"/>
    <property type="match status" value="1"/>
</dbReference>
<reference evidence="12" key="1">
    <citation type="submission" date="2018-05" db="EMBL/GenBank/DDBJ databases">
        <authorList>
            <person name="Lanie J.A."/>
            <person name="Ng W.-L."/>
            <person name="Kazmierczak K.M."/>
            <person name="Andrzejewski T.M."/>
            <person name="Davidsen T.M."/>
            <person name="Wayne K.J."/>
            <person name="Tettelin H."/>
            <person name="Glass J.I."/>
            <person name="Rusch D."/>
            <person name="Podicherti R."/>
            <person name="Tsui H.-C.T."/>
            <person name="Winkler M.E."/>
        </authorList>
    </citation>
    <scope>NUCLEOTIDE SEQUENCE</scope>
</reference>
<dbReference type="GO" id="GO:0006438">
    <property type="term" value="P:valyl-tRNA aminoacylation"/>
    <property type="evidence" value="ECO:0007669"/>
    <property type="project" value="InterPro"/>
</dbReference>
<evidence type="ECO:0000256" key="3">
    <source>
        <dbReference type="ARBA" id="ARBA00013169"/>
    </source>
</evidence>
<dbReference type="InterPro" id="IPR001412">
    <property type="entry name" value="aa-tRNA-synth_I_CS"/>
</dbReference>
<dbReference type="SUPFAM" id="SSF52374">
    <property type="entry name" value="Nucleotidylyl transferase"/>
    <property type="match status" value="1"/>
</dbReference>
<keyword evidence="9" id="KW-0030">Aminoacyl-tRNA synthetase</keyword>
<dbReference type="InterPro" id="IPR014729">
    <property type="entry name" value="Rossmann-like_a/b/a_fold"/>
</dbReference>
<evidence type="ECO:0000256" key="1">
    <source>
        <dbReference type="ARBA" id="ARBA00004496"/>
    </source>
</evidence>
<organism evidence="12">
    <name type="scientific">marine metagenome</name>
    <dbReference type="NCBI Taxonomy" id="408172"/>
    <lineage>
        <taxon>unclassified sequences</taxon>
        <taxon>metagenomes</taxon>
        <taxon>ecological metagenomes</taxon>
    </lineage>
</organism>
<dbReference type="GO" id="GO:0005829">
    <property type="term" value="C:cytosol"/>
    <property type="evidence" value="ECO:0007669"/>
    <property type="project" value="TreeGrafter"/>
</dbReference>
<dbReference type="PANTHER" id="PTHR11946">
    <property type="entry name" value="VALYL-TRNA SYNTHETASES"/>
    <property type="match status" value="1"/>
</dbReference>
<comment type="subunit">
    <text evidence="2">Monomer.</text>
</comment>
<gene>
    <name evidence="12" type="ORF">METZ01_LOCUS469252</name>
</gene>
<keyword evidence="6" id="KW-0547">Nucleotide-binding</keyword>
<evidence type="ECO:0000259" key="11">
    <source>
        <dbReference type="Pfam" id="PF00133"/>
    </source>
</evidence>
<dbReference type="EC" id="6.1.1.9" evidence="3"/>
<evidence type="ECO:0000256" key="10">
    <source>
        <dbReference type="ARBA" id="ARBA00029936"/>
    </source>
</evidence>
<evidence type="ECO:0000256" key="2">
    <source>
        <dbReference type="ARBA" id="ARBA00011245"/>
    </source>
</evidence>
<dbReference type="GO" id="GO:0004832">
    <property type="term" value="F:valine-tRNA ligase activity"/>
    <property type="evidence" value="ECO:0007669"/>
    <property type="project" value="UniProtKB-EC"/>
</dbReference>
<evidence type="ECO:0000256" key="5">
    <source>
        <dbReference type="ARBA" id="ARBA00022598"/>
    </source>
</evidence>
<keyword evidence="5" id="KW-0436">Ligase</keyword>
<keyword evidence="8" id="KW-0648">Protein biosynthesis</keyword>
<protein>
    <recommendedName>
        <fullName evidence="3">valine--tRNA ligase</fullName>
        <ecNumber evidence="3">6.1.1.9</ecNumber>
    </recommendedName>
    <alternativeName>
        <fullName evidence="10">Valyl-tRNA synthetase</fullName>
    </alternativeName>
</protein>
<dbReference type="AlphaFoldDB" id="A0A383BAE5"/>
<proteinExistence type="predicted"/>
<accession>A0A383BAE5</accession>
<feature type="non-terminal residue" evidence="12">
    <location>
        <position position="189"/>
    </location>
</feature>
<feature type="domain" description="Aminoacyl-tRNA synthetase class Ia" evidence="11">
    <location>
        <begin position="22"/>
        <end position="189"/>
    </location>
</feature>
<dbReference type="FunFam" id="3.40.50.620:FF:000032">
    <property type="entry name" value="Valine--tRNA ligase"/>
    <property type="match status" value="1"/>
</dbReference>
<dbReference type="EMBL" id="UINC01198442">
    <property type="protein sequence ID" value="SVE16398.1"/>
    <property type="molecule type" value="Genomic_DNA"/>
</dbReference>
<dbReference type="GO" id="GO:0005524">
    <property type="term" value="F:ATP binding"/>
    <property type="evidence" value="ECO:0007669"/>
    <property type="project" value="UniProtKB-KW"/>
</dbReference>
<evidence type="ECO:0000256" key="4">
    <source>
        <dbReference type="ARBA" id="ARBA00022490"/>
    </source>
</evidence>
<evidence type="ECO:0000313" key="12">
    <source>
        <dbReference type="EMBL" id="SVE16398.1"/>
    </source>
</evidence>
<keyword evidence="4" id="KW-0963">Cytoplasm</keyword>
<keyword evidence="7" id="KW-0067">ATP-binding</keyword>
<evidence type="ECO:0000256" key="6">
    <source>
        <dbReference type="ARBA" id="ARBA00022741"/>
    </source>
</evidence>
<sequence length="189" mass="21770">MASQDTQDIPSAYEPASVERRLYQRWMDAGYFTPEIDPSKKPFVVIQPPPNVTGELHLGHAQRSTVEDALTRWHRMRGEPTLWLPGLDHAGIATQVVVERELASEGLTRQDIGREMFLERVWDWVGRSRGRISEQHRRLGVSCDWSRETFTLDPGPSRAVRHTFVNLYRKGLIYQGERITNWCPRCATA</sequence>